<dbReference type="Pfam" id="PF00076">
    <property type="entry name" value="RRM_1"/>
    <property type="match status" value="1"/>
</dbReference>
<evidence type="ECO:0000256" key="7">
    <source>
        <dbReference type="ARBA" id="ARBA00022989"/>
    </source>
</evidence>
<keyword evidence="4" id="KW-0812">Transmembrane</keyword>
<evidence type="ECO:0000313" key="16">
    <source>
        <dbReference type="Proteomes" id="UP001150569"/>
    </source>
</evidence>
<evidence type="ECO:0000256" key="8">
    <source>
        <dbReference type="ARBA" id="ARBA00023128"/>
    </source>
</evidence>
<evidence type="ECO:0000256" key="2">
    <source>
        <dbReference type="ARBA" id="ARBA00010320"/>
    </source>
</evidence>
<dbReference type="InterPro" id="IPR012677">
    <property type="entry name" value="Nucleotide-bd_a/b_plait_sf"/>
</dbReference>
<dbReference type="Pfam" id="PF10443">
    <property type="entry name" value="RNA12"/>
    <property type="match status" value="2"/>
</dbReference>
<name>A0A9W8ACW6_9FUNG</name>
<evidence type="ECO:0000259" key="14">
    <source>
        <dbReference type="PROSITE" id="PS50102"/>
    </source>
</evidence>
<dbReference type="InterPro" id="IPR039627">
    <property type="entry name" value="Yme2_C"/>
</dbReference>
<dbReference type="InterPro" id="IPR034260">
    <property type="entry name" value="Yme2_RRM"/>
</dbReference>
<feature type="region of interest" description="Disordered" evidence="13">
    <location>
        <begin position="628"/>
        <end position="649"/>
    </location>
</feature>
<dbReference type="AlphaFoldDB" id="A0A9W8ACW6"/>
<feature type="domain" description="RRM" evidence="14">
    <location>
        <begin position="192"/>
        <end position="269"/>
    </location>
</feature>
<dbReference type="Proteomes" id="UP001150569">
    <property type="component" value="Unassembled WGS sequence"/>
</dbReference>
<dbReference type="SUPFAM" id="SSF54928">
    <property type="entry name" value="RNA-binding domain, RBD"/>
    <property type="match status" value="1"/>
</dbReference>
<dbReference type="InterPro" id="IPR035979">
    <property type="entry name" value="RBD_domain_sf"/>
</dbReference>
<keyword evidence="8 12" id="KW-0496">Mitochondrion</keyword>
<keyword evidence="5 12" id="KW-0999">Mitochondrion inner membrane</keyword>
<dbReference type="GO" id="GO:0005743">
    <property type="term" value="C:mitochondrial inner membrane"/>
    <property type="evidence" value="ECO:0007669"/>
    <property type="project" value="UniProtKB-SubCell"/>
</dbReference>
<dbReference type="PANTHER" id="PTHR32198">
    <property type="entry name" value="MITOCHONDRIAL ESCAPE PROTEIN 2"/>
    <property type="match status" value="1"/>
</dbReference>
<dbReference type="OrthoDB" id="10267654at2759"/>
<keyword evidence="16" id="KW-1185">Reference proteome</keyword>
<reference evidence="15" key="1">
    <citation type="submission" date="2022-07" db="EMBL/GenBank/DDBJ databases">
        <title>Phylogenomic reconstructions and comparative analyses of Kickxellomycotina fungi.</title>
        <authorList>
            <person name="Reynolds N.K."/>
            <person name="Stajich J.E."/>
            <person name="Barry K."/>
            <person name="Grigoriev I.V."/>
            <person name="Crous P."/>
            <person name="Smith M.E."/>
        </authorList>
    </citation>
    <scope>NUCLEOTIDE SEQUENCE</scope>
    <source>
        <strain evidence="15">RSA 861</strain>
    </source>
</reference>
<protein>
    <recommendedName>
        <fullName evidence="3 12">Mitochondrial escape protein 2</fullName>
    </recommendedName>
</protein>
<evidence type="ECO:0000256" key="4">
    <source>
        <dbReference type="ARBA" id="ARBA00022692"/>
    </source>
</evidence>
<keyword evidence="7" id="KW-1133">Transmembrane helix</keyword>
<comment type="subcellular location">
    <subcellularLocation>
        <location evidence="1 12">Mitochondrion inner membrane</location>
        <topology evidence="1 12">Single-pass membrane protein</topology>
    </subcellularLocation>
</comment>
<dbReference type="CDD" id="cd12433">
    <property type="entry name" value="RRM_Yme2p_like"/>
    <property type="match status" value="1"/>
</dbReference>
<evidence type="ECO:0000256" key="6">
    <source>
        <dbReference type="ARBA" id="ARBA00022946"/>
    </source>
</evidence>
<dbReference type="GO" id="GO:0006397">
    <property type="term" value="P:mRNA processing"/>
    <property type="evidence" value="ECO:0007669"/>
    <property type="project" value="UniProtKB-UniRule"/>
</dbReference>
<organism evidence="15 16">
    <name type="scientific">Tieghemiomyces parasiticus</name>
    <dbReference type="NCBI Taxonomy" id="78921"/>
    <lineage>
        <taxon>Eukaryota</taxon>
        <taxon>Fungi</taxon>
        <taxon>Fungi incertae sedis</taxon>
        <taxon>Zoopagomycota</taxon>
        <taxon>Kickxellomycotina</taxon>
        <taxon>Dimargaritomycetes</taxon>
        <taxon>Dimargaritales</taxon>
        <taxon>Dimargaritaceae</taxon>
        <taxon>Tieghemiomyces</taxon>
    </lineage>
</organism>
<comment type="function">
    <text evidence="10 12">Plays a role in maintaining the mitochondrial genome and in controlling the mtDNA escape. Involved in the regulation of mtDNA nucleotide structure and number. May have a dispensable role in early maturation of pre-rRNA.</text>
</comment>
<evidence type="ECO:0000256" key="13">
    <source>
        <dbReference type="SAM" id="MobiDB-lite"/>
    </source>
</evidence>
<evidence type="ECO:0000256" key="5">
    <source>
        <dbReference type="ARBA" id="ARBA00022792"/>
    </source>
</evidence>
<keyword evidence="12" id="KW-0507">mRNA processing</keyword>
<comment type="caution">
    <text evidence="15">The sequence shown here is derived from an EMBL/GenBank/DDBJ whole genome shotgun (WGS) entry which is preliminary data.</text>
</comment>
<dbReference type="EMBL" id="JANBPT010000147">
    <property type="protein sequence ID" value="KAJ1926858.1"/>
    <property type="molecule type" value="Genomic_DNA"/>
</dbReference>
<keyword evidence="11 12" id="KW-0694">RNA-binding</keyword>
<proteinExistence type="inferred from homology"/>
<gene>
    <name evidence="15" type="primary">YME2_1</name>
    <name evidence="15" type="ORF">IWQ60_003444</name>
</gene>
<dbReference type="PROSITE" id="PS50102">
    <property type="entry name" value="RRM"/>
    <property type="match status" value="1"/>
</dbReference>
<dbReference type="GO" id="GO:0003723">
    <property type="term" value="F:RNA binding"/>
    <property type="evidence" value="ECO:0007669"/>
    <property type="project" value="UniProtKB-UniRule"/>
</dbReference>
<evidence type="ECO:0000256" key="3">
    <source>
        <dbReference type="ARBA" id="ARBA00020222"/>
    </source>
</evidence>
<keyword evidence="6" id="KW-0809">Transit peptide</keyword>
<evidence type="ECO:0000256" key="1">
    <source>
        <dbReference type="ARBA" id="ARBA00004434"/>
    </source>
</evidence>
<comment type="similarity">
    <text evidence="2 12">Belongs to the YME2 family.</text>
</comment>
<keyword evidence="9" id="KW-0472">Membrane</keyword>
<dbReference type="InterPro" id="IPR000504">
    <property type="entry name" value="RRM_dom"/>
</dbReference>
<dbReference type="Gene3D" id="3.30.70.330">
    <property type="match status" value="1"/>
</dbReference>
<evidence type="ECO:0000256" key="10">
    <source>
        <dbReference type="ARBA" id="ARBA00025276"/>
    </source>
</evidence>
<evidence type="ECO:0000256" key="11">
    <source>
        <dbReference type="PROSITE-ProRule" id="PRU00176"/>
    </source>
</evidence>
<evidence type="ECO:0000256" key="9">
    <source>
        <dbReference type="ARBA" id="ARBA00023136"/>
    </source>
</evidence>
<accession>A0A9W8ACW6</accession>
<evidence type="ECO:0000256" key="12">
    <source>
        <dbReference type="RuleBase" id="RU367108"/>
    </source>
</evidence>
<sequence length="948" mass="107155">MFPVLRTTRPHGRCGSIRPGPLLWRRRWARSVSSTAADADGEKSPDPVENTEVSQNISWPELTVYFDNVYPIKFGRFDFRSYLFLRSQPGLRSHIRHSLIPNDLPCGLEISSTTPRLKEGGLLARFRYRPDSPEITQAHIDVNELNAKLDGKIQEHLTARIARNWFNLQKTRSFRVRGHPFSEDMINWYPSSRLRVEFYGPDVSIERLYREFRPFGRIYDITIQAPTVKDMPRYAVVQYTRIRSAASARNCLHGVILDDTEIRLAYERVMRKKYILDWLTSHPRLVLPLLAGAFIAVVYAVFDPVRIFFIESRILQRFNPENYPIYRWLSRQTLSRIFRDPHAADDQRMEIWSERQQDRARLDKWLHEVPETFILVQGPHGTGKSEIVRQVTKDRPYQIVIQADELARARNEHEMLVILAKQVGYRPVFSFMQNATNLMDMAITATTGQKAGLSASIESQINKVLECVAVAIHEVREEVQKEHREAAATAARPPSWAERLGAMFTGPPDDKSAAKTAAGSAVNTKPLVGGSELAYHPEETPLIIINGFMNRDVDGHQRMLWDTLAKWAALLAENQAAHVVFVSSNVAASRALSRSLPHKSVNNLFLTDASPESAVRVLKLEFGLVQPPNVTDHTEEPAKDKRSAREKASDQQEYASLVGQLERAVDCLGGRLTDLELLIRKVKGGQPIDEAVDDIVAKAAAEIRKFALAEKDGSDDAVTVGAAAAANSGASPGPSITKIRWTPVQFWALMEALATDEQVNYYRVLSSPLFNGDDQPLLAMEFGDLINVVQENGRPAYIRPARPVLTAAFRRILQDRVYASTMKIKTNKLLIDQQAAYIRKYEDELQRLEGMAGFKGIPTPPSQLAGLKRQRGWAVDQLVPRFVWPSWWLSWVVPSLYDADDSRITNAQVPEQLGSRVGWLLAKLAKAHQTTETLEVENTELQKLINSR</sequence>
<evidence type="ECO:0000313" key="15">
    <source>
        <dbReference type="EMBL" id="KAJ1926858.1"/>
    </source>
</evidence>
<dbReference type="PANTHER" id="PTHR32198:SF2">
    <property type="entry name" value="MITOCHONDRIAL ESCAPE PROTEIN 2"/>
    <property type="match status" value="1"/>
</dbReference>
<feature type="compositionally biased region" description="Basic and acidic residues" evidence="13">
    <location>
        <begin position="632"/>
        <end position="649"/>
    </location>
</feature>
<dbReference type="SMART" id="SM00360">
    <property type="entry name" value="RRM"/>
    <property type="match status" value="1"/>
</dbReference>
<dbReference type="InterPro" id="IPR018850">
    <property type="entry name" value="Mt_escape_2_C"/>
</dbReference>